<dbReference type="RefSeq" id="WP_183350015.1">
    <property type="nucleotide sequence ID" value="NZ_JACHEO010000007.1"/>
</dbReference>
<dbReference type="Proteomes" id="UP000539642">
    <property type="component" value="Unassembled WGS sequence"/>
</dbReference>
<comment type="caution">
    <text evidence="2">The sequence shown here is derived from an EMBL/GenBank/DDBJ whole genome shotgun (WGS) entry which is preliminary data.</text>
</comment>
<feature type="chain" id="PRO_5032659153" evidence="1">
    <location>
        <begin position="27"/>
        <end position="820"/>
    </location>
</feature>
<keyword evidence="1" id="KW-0732">Signal</keyword>
<protein>
    <submittedName>
        <fullName evidence="2">Uncharacterized protein</fullName>
    </submittedName>
</protein>
<evidence type="ECO:0000313" key="3">
    <source>
        <dbReference type="Proteomes" id="UP000539642"/>
    </source>
</evidence>
<proteinExistence type="predicted"/>
<name>A0A840V418_9BACT</name>
<gene>
    <name evidence="2" type="ORF">HNQ81_001580</name>
</gene>
<reference evidence="2 3" key="1">
    <citation type="submission" date="2020-08" db="EMBL/GenBank/DDBJ databases">
        <title>Genomic Encyclopedia of Type Strains, Phase IV (KMG-IV): sequencing the most valuable type-strain genomes for metagenomic binning, comparative biology and taxonomic classification.</title>
        <authorList>
            <person name="Goeker M."/>
        </authorList>
    </citation>
    <scope>NUCLEOTIDE SEQUENCE [LARGE SCALE GENOMIC DNA]</scope>
    <source>
        <strain evidence="2 3">DSM 28570</strain>
    </source>
</reference>
<keyword evidence="3" id="KW-1185">Reference proteome</keyword>
<dbReference type="EMBL" id="JACHEO010000007">
    <property type="protein sequence ID" value="MBB5347851.1"/>
    <property type="molecule type" value="Genomic_DNA"/>
</dbReference>
<sequence>MNIFPPYRLLLLSLIVLLTSTATAPAASIKDTAYTTTLEIYARLPGAGTPPGAADERLIRALSYTGMRAFRALCSLPALTRDQAATALRRLPTTTIRYEHMPLLEKLVAINGATVDDCWRLIDRLAPVDFVTARALAGLAHVAAMTVDDLFVLIDRIAELDEPGRWAAASLFSVTAITAAETRRGLELIDELGERQRWAAEQQCRIPGITAREALAGLERLQYLGESDAWNARALFMQPGMTADLAAAWLRRYFSIPGPEREEAFLRLSPGDRTILLRVFAAAADYPLWRINNLHDITDARGREIGSGTLAGYSGDRLLTLLHRLPLVVQRQYGTGMRRALQLGNRGEAVAVLRRATAAARQQTAVDLTSANIYVLLAHGSDLYDSSFRDILVPVLKERIGASFGNDLLSFLVATDPEGIFASDCIASLAQKGKLTDFLPTDPARQQQVLDLVARSALQSEFSLILFSATFGRILETIAPPARSYLIGLLLDAAASANGLFSRQVRIILQYYLDEYPALLTAADKTGIGGMLATLGPIDLAPYTRTPFAEWAADGRLQSLSVFQDDDDGRSSYLSNSRTLLAGGYRPQLSAIYSLPGLSTSAAAAARSAVAAVAAGGEGLGRLLQLAAAHPLVVDWSRTINGLAISHSVFVYQGKTTQQHLLARFLRSRSEMFAQRGHSYWRREQLLDPLADLLAAGGITPADLRAKQRFLSIGSCGGIRAYSELNRMFYNHVDILATIGTGKTTINNPYNRQIFEIIARHRGGLSWEELARQSADIFHRNLGDDYLQPGSLPAILHKIMDLKPKNDAPDQTRRTPATAR</sequence>
<evidence type="ECO:0000313" key="2">
    <source>
        <dbReference type="EMBL" id="MBB5347851.1"/>
    </source>
</evidence>
<organism evidence="2 3">
    <name type="scientific">Desulfoprunum benzoelyticum</name>
    <dbReference type="NCBI Taxonomy" id="1506996"/>
    <lineage>
        <taxon>Bacteria</taxon>
        <taxon>Pseudomonadati</taxon>
        <taxon>Thermodesulfobacteriota</taxon>
        <taxon>Desulfobulbia</taxon>
        <taxon>Desulfobulbales</taxon>
        <taxon>Desulfobulbaceae</taxon>
        <taxon>Desulfoprunum</taxon>
    </lineage>
</organism>
<accession>A0A840V418</accession>
<dbReference type="AlphaFoldDB" id="A0A840V418"/>
<feature type="signal peptide" evidence="1">
    <location>
        <begin position="1"/>
        <end position="26"/>
    </location>
</feature>
<evidence type="ECO:0000256" key="1">
    <source>
        <dbReference type="SAM" id="SignalP"/>
    </source>
</evidence>